<dbReference type="STRING" id="420662.Mpe_A2970"/>
<protein>
    <submittedName>
        <fullName evidence="2">CheW protein</fullName>
    </submittedName>
</protein>
<dbReference type="Pfam" id="PF01584">
    <property type="entry name" value="CheW"/>
    <property type="match status" value="1"/>
</dbReference>
<evidence type="ECO:0000313" key="3">
    <source>
        <dbReference type="Proteomes" id="UP000000366"/>
    </source>
</evidence>
<feature type="domain" description="CheW-like" evidence="1">
    <location>
        <begin position="677"/>
        <end position="824"/>
    </location>
</feature>
<dbReference type="GO" id="GO:0006935">
    <property type="term" value="P:chemotaxis"/>
    <property type="evidence" value="ECO:0007669"/>
    <property type="project" value="InterPro"/>
</dbReference>
<dbReference type="AlphaFoldDB" id="A2SK34"/>
<dbReference type="InterPro" id="IPR002545">
    <property type="entry name" value="CheW-lke_dom"/>
</dbReference>
<dbReference type="GO" id="GO:0007165">
    <property type="term" value="P:signal transduction"/>
    <property type="evidence" value="ECO:0007669"/>
    <property type="project" value="InterPro"/>
</dbReference>
<dbReference type="SUPFAM" id="SSF50341">
    <property type="entry name" value="CheW-like"/>
    <property type="match status" value="1"/>
</dbReference>
<gene>
    <name evidence="2" type="ordered locus">Mpe_A2970</name>
</gene>
<dbReference type="PROSITE" id="PS50851">
    <property type="entry name" value="CHEW"/>
    <property type="match status" value="1"/>
</dbReference>
<dbReference type="SMART" id="SM00260">
    <property type="entry name" value="CheW"/>
    <property type="match status" value="1"/>
</dbReference>
<organism evidence="2 3">
    <name type="scientific">Methylibium petroleiphilum (strain ATCC BAA-1232 / LMG 22953 / PM1)</name>
    <dbReference type="NCBI Taxonomy" id="420662"/>
    <lineage>
        <taxon>Bacteria</taxon>
        <taxon>Pseudomonadati</taxon>
        <taxon>Pseudomonadota</taxon>
        <taxon>Betaproteobacteria</taxon>
        <taxon>Burkholderiales</taxon>
        <taxon>Sphaerotilaceae</taxon>
        <taxon>Methylibium</taxon>
    </lineage>
</organism>
<dbReference type="KEGG" id="mpt:Mpe_A2970"/>
<dbReference type="Gene3D" id="2.40.50.180">
    <property type="entry name" value="CheA-289, Domain 4"/>
    <property type="match status" value="1"/>
</dbReference>
<reference evidence="2 3" key="1">
    <citation type="journal article" date="2007" name="J. Bacteriol.">
        <title>Whole-genome analysis of the methyl tert-butyl ether-degrading beta-proteobacterium Methylibium petroleiphilum PM1.</title>
        <authorList>
            <person name="Kane S.R."/>
            <person name="Chakicherla A.Y."/>
            <person name="Chain P.S.G."/>
            <person name="Schmidt R."/>
            <person name="Shin M.W."/>
            <person name="Legler T.C."/>
            <person name="Scow K.M."/>
            <person name="Larimer F.W."/>
            <person name="Lucas S.M."/>
            <person name="Richardson P.M."/>
            <person name="Hristova K.R."/>
        </authorList>
    </citation>
    <scope>NUCLEOTIDE SEQUENCE [LARGE SCALE GENOMIC DNA]</scope>
    <source>
        <strain evidence="3">ATCC BAA-1232 / LMG 22953 / PM1</strain>
    </source>
</reference>
<sequence length="841" mass="91533">MRDVVRCDESLRELNLTWRMIEASTKMNCAEDAGGILPMMAATREGFQRLETELVSSLVHQKVTNVMAELGTRARHVIDIIVRNLYERTADVGFLATDRELCDYVAGIGGTREAVVERLRAYRDKYTVYDEIVLLDIRGGVLAHIDAHSPIEGSGDPLIARSLASDTYVESFRATDLRPGRPRSLVYSRRMLDPRDGQPVGVLCLVFGFEKEMASIFASRHGRDGRSNIMLLDADDRIIASADEQWLPLGTVVPVNRSAQPELCIHAGRTYLVQTFVSDGYQGYAGPPGWQSQVMIPLEVAFSGRAGGVLERLDEAVAEGLLSHARSFCPPLYEIVTAADGIRRVVWNGQVMAAGEGGDLHRLKTVLEQISDTGARSNELFARSIRDLYDTVLASSLASAEFTTQLLVELLDRNLYERSDDCRWWAMTPELRSALAQPVLDEPARRALTALLEGIHALYTVYTRLVVYDSHGRIVAASEPRAQGSVVDGRIEDDTLRAVLALPDSQSYHVTPFLPSALCDGLPTYVYHAAVRALDDEAAVVGGIGIAFNSAREFEAMLSDGIGAQADMSALFVDRRGRVIASTDASVAVGGTLDLPPEFLTLGNGGSASRVIVRDGRYTLVGCSVSNGYREFKRTDGYVEDVLAVAFQSLGEVRTPQLTARHRALTRLTEGSTVASGAEFATFFIDAALMALPAEHVIEALPAWHLTAVSTGEVPHRIGMLARRREGHVEGYLWAFDLGSLLGGLPTVISDTSQVVVLRYQEVEIGLLVSELHGVPAFAAQQITRAPQLRGGAPALVSHLIKANEGHLMIQVLDVARLFASLGIMKDVMHSRAPACVDSSA</sequence>
<accession>A2SK34</accession>
<dbReference type="Proteomes" id="UP000000366">
    <property type="component" value="Chromosome"/>
</dbReference>
<proteinExistence type="predicted"/>
<dbReference type="InterPro" id="IPR036061">
    <property type="entry name" value="CheW-like_dom_sf"/>
</dbReference>
<evidence type="ECO:0000313" key="2">
    <source>
        <dbReference type="EMBL" id="ABM95923.1"/>
    </source>
</evidence>
<keyword evidence="3" id="KW-1185">Reference proteome</keyword>
<dbReference type="EMBL" id="CP000555">
    <property type="protein sequence ID" value="ABM95923.1"/>
    <property type="molecule type" value="Genomic_DNA"/>
</dbReference>
<name>A2SK34_METPP</name>
<evidence type="ECO:0000259" key="1">
    <source>
        <dbReference type="PROSITE" id="PS50851"/>
    </source>
</evidence>
<dbReference type="HOGENOM" id="CLU_015621_0_0_4"/>
<dbReference type="eggNOG" id="COG0835">
    <property type="taxonomic scope" value="Bacteria"/>
</dbReference>